<sequence>MASSQQRKLGLDNFHKSALEALLQQGMPPIKLALSDWEIKNNLLFFKGRIYVPNNNNLCGAIIKDIYKSAGVGHSEQ</sequence>
<proteinExistence type="predicted"/>
<protein>
    <recommendedName>
        <fullName evidence="3">Reverse transcriptase-rnase h-integrase</fullName>
    </recommendedName>
</protein>
<evidence type="ECO:0000313" key="2">
    <source>
        <dbReference type="Proteomes" id="UP000054988"/>
    </source>
</evidence>
<accession>A0A0W0GDA2</accession>
<dbReference type="EMBL" id="LATX01000320">
    <property type="protein sequence ID" value="KTB46524.1"/>
    <property type="molecule type" value="Genomic_DNA"/>
</dbReference>
<organism evidence="1 2">
    <name type="scientific">Moniliophthora roreri</name>
    <name type="common">Frosty pod rot fungus</name>
    <name type="synonym">Monilia roreri</name>
    <dbReference type="NCBI Taxonomy" id="221103"/>
    <lineage>
        <taxon>Eukaryota</taxon>
        <taxon>Fungi</taxon>
        <taxon>Dikarya</taxon>
        <taxon>Basidiomycota</taxon>
        <taxon>Agaricomycotina</taxon>
        <taxon>Agaricomycetes</taxon>
        <taxon>Agaricomycetidae</taxon>
        <taxon>Agaricales</taxon>
        <taxon>Marasmiineae</taxon>
        <taxon>Marasmiaceae</taxon>
        <taxon>Moniliophthora</taxon>
    </lineage>
</organism>
<gene>
    <name evidence="1" type="ORF">WG66_899</name>
</gene>
<name>A0A0W0GDA2_MONRR</name>
<reference evidence="1 2" key="1">
    <citation type="submission" date="2015-12" db="EMBL/GenBank/DDBJ databases">
        <title>Draft genome sequence of Moniliophthora roreri, the causal agent of frosty pod rot of cacao.</title>
        <authorList>
            <person name="Aime M.C."/>
            <person name="Diaz-Valderrama J.R."/>
            <person name="Kijpornyongpan T."/>
            <person name="Phillips-Mora W."/>
        </authorList>
    </citation>
    <scope>NUCLEOTIDE SEQUENCE [LARGE SCALE GENOMIC DNA]</scope>
    <source>
        <strain evidence="1 2">MCA 2952</strain>
    </source>
</reference>
<evidence type="ECO:0008006" key="3">
    <source>
        <dbReference type="Google" id="ProtNLM"/>
    </source>
</evidence>
<dbReference type="Proteomes" id="UP000054988">
    <property type="component" value="Unassembled WGS sequence"/>
</dbReference>
<comment type="caution">
    <text evidence="1">The sequence shown here is derived from an EMBL/GenBank/DDBJ whole genome shotgun (WGS) entry which is preliminary data.</text>
</comment>
<evidence type="ECO:0000313" key="1">
    <source>
        <dbReference type="EMBL" id="KTB46524.1"/>
    </source>
</evidence>
<dbReference type="AlphaFoldDB" id="A0A0W0GDA2"/>